<reference evidence="1" key="1">
    <citation type="submission" date="2023-02" db="EMBL/GenBank/DDBJ databases">
        <title>Description and genomic characterization of Salipiger bruguierae sp. nov., isolated from the sediment of mangrove plant Bruguiera sexangula.</title>
        <authorList>
            <person name="Long M."/>
        </authorList>
    </citation>
    <scope>NUCLEOTIDE SEQUENCE</scope>
    <source>
        <strain evidence="1">H15</strain>
    </source>
</reference>
<accession>A0AAU8AML8</accession>
<sequence>MDHIQHHLRLLRRAIREGNRPASSALAGDLADIFAALSDDEGNSPSTAIPRFHANLLEEGRQ</sequence>
<name>A0AAU8AML8_9RHOB</name>
<dbReference type="AlphaFoldDB" id="A0AAU8AML8"/>
<dbReference type="RefSeq" id="WP_353474810.1">
    <property type="nucleotide sequence ID" value="NZ_CP123385.1"/>
</dbReference>
<proteinExistence type="predicted"/>
<protein>
    <submittedName>
        <fullName evidence="1">Uncharacterized protein</fullName>
    </submittedName>
</protein>
<evidence type="ECO:0000313" key="1">
    <source>
        <dbReference type="EMBL" id="XCC95943.1"/>
    </source>
</evidence>
<organism evidence="1">
    <name type="scientific">Alloyangia sp. H15</name>
    <dbReference type="NCBI Taxonomy" id="3029062"/>
    <lineage>
        <taxon>Bacteria</taxon>
        <taxon>Pseudomonadati</taxon>
        <taxon>Pseudomonadota</taxon>
        <taxon>Alphaproteobacteria</taxon>
        <taxon>Rhodobacterales</taxon>
        <taxon>Roseobacteraceae</taxon>
        <taxon>Alloyangia</taxon>
    </lineage>
</organism>
<gene>
    <name evidence="1" type="ORF">PVT71_14670</name>
</gene>
<dbReference type="EMBL" id="CP123385">
    <property type="protein sequence ID" value="XCC95943.1"/>
    <property type="molecule type" value="Genomic_DNA"/>
</dbReference>